<comment type="subcellular location">
    <subcellularLocation>
        <location evidence="1">Nucleus</location>
    </subcellularLocation>
</comment>
<feature type="region of interest" description="Disordered" evidence="10">
    <location>
        <begin position="848"/>
        <end position="874"/>
    </location>
</feature>
<keyword evidence="9" id="KW-0175">Coiled coil</keyword>
<dbReference type="Pfam" id="PF24580">
    <property type="entry name" value="DUF7607"/>
    <property type="match status" value="1"/>
</dbReference>
<dbReference type="InterPro" id="IPR049730">
    <property type="entry name" value="SNF2/RAD54-like_C"/>
</dbReference>
<dbReference type="PANTHER" id="PTHR45797:SF1">
    <property type="entry name" value="HELICASE ARIP4"/>
    <property type="match status" value="1"/>
</dbReference>
<keyword evidence="4" id="KW-0378">Hydrolase</keyword>
<dbReference type="Gene3D" id="3.40.50.10810">
    <property type="entry name" value="Tandem AAA-ATPase domain"/>
    <property type="match status" value="1"/>
</dbReference>
<dbReference type="Gene3D" id="3.40.50.300">
    <property type="entry name" value="P-loop containing nucleotide triphosphate hydrolases"/>
    <property type="match status" value="1"/>
</dbReference>
<feature type="compositionally biased region" description="Acidic residues" evidence="10">
    <location>
        <begin position="333"/>
        <end position="352"/>
    </location>
</feature>
<dbReference type="InterPro" id="IPR014001">
    <property type="entry name" value="Helicase_ATP-bd"/>
</dbReference>
<evidence type="ECO:0000259" key="12">
    <source>
        <dbReference type="PROSITE" id="PS51194"/>
    </source>
</evidence>
<accession>A0A4S9XZF1</accession>
<dbReference type="InterPro" id="IPR027417">
    <property type="entry name" value="P-loop_NTPase"/>
</dbReference>
<dbReference type="GO" id="GO:0016887">
    <property type="term" value="F:ATP hydrolysis activity"/>
    <property type="evidence" value="ECO:0007669"/>
    <property type="project" value="InterPro"/>
</dbReference>
<feature type="compositionally biased region" description="Polar residues" evidence="10">
    <location>
        <begin position="1683"/>
        <end position="1695"/>
    </location>
</feature>
<protein>
    <recommendedName>
        <fullName evidence="15">Helicase C-terminal domain-containing protein</fullName>
    </recommendedName>
</protein>
<dbReference type="Pfam" id="PF00271">
    <property type="entry name" value="Helicase_C"/>
    <property type="match status" value="1"/>
</dbReference>
<dbReference type="InterPro" id="IPR038718">
    <property type="entry name" value="SNF2-like_sf"/>
</dbReference>
<dbReference type="CDD" id="cd18793">
    <property type="entry name" value="SF2_C_SNF"/>
    <property type="match status" value="1"/>
</dbReference>
<feature type="domain" description="Helicase ATP-binding" evidence="11">
    <location>
        <begin position="950"/>
        <end position="1152"/>
    </location>
</feature>
<evidence type="ECO:0000256" key="4">
    <source>
        <dbReference type="ARBA" id="ARBA00022801"/>
    </source>
</evidence>
<evidence type="ECO:0000313" key="13">
    <source>
        <dbReference type="EMBL" id="THZ85095.1"/>
    </source>
</evidence>
<dbReference type="InterPro" id="IPR000330">
    <property type="entry name" value="SNF2_N"/>
</dbReference>
<name>A0A4S9XZF1_AURPU</name>
<proteinExistence type="inferred from homology"/>
<evidence type="ECO:0000256" key="8">
    <source>
        <dbReference type="ARBA" id="ARBA00023242"/>
    </source>
</evidence>
<feature type="region of interest" description="Disordered" evidence="10">
    <location>
        <begin position="579"/>
        <end position="665"/>
    </location>
</feature>
<keyword evidence="8" id="KW-0539">Nucleus</keyword>
<dbReference type="PANTHER" id="PTHR45797">
    <property type="entry name" value="RAD54-LIKE"/>
    <property type="match status" value="1"/>
</dbReference>
<dbReference type="SMART" id="SM00487">
    <property type="entry name" value="DEXDc"/>
    <property type="match status" value="1"/>
</dbReference>
<keyword evidence="3" id="KW-0547">Nucleotide-binding</keyword>
<dbReference type="GO" id="GO:0005634">
    <property type="term" value="C:nucleus"/>
    <property type="evidence" value="ECO:0007669"/>
    <property type="project" value="UniProtKB-SubCell"/>
</dbReference>
<dbReference type="GO" id="GO:0005524">
    <property type="term" value="F:ATP binding"/>
    <property type="evidence" value="ECO:0007669"/>
    <property type="project" value="UniProtKB-KW"/>
</dbReference>
<feature type="compositionally biased region" description="Low complexity" evidence="10">
    <location>
        <begin position="319"/>
        <end position="332"/>
    </location>
</feature>
<feature type="region of interest" description="Disordered" evidence="10">
    <location>
        <begin position="315"/>
        <end position="354"/>
    </location>
</feature>
<keyword evidence="7" id="KW-0238">DNA-binding</keyword>
<keyword evidence="6" id="KW-0067">ATP-binding</keyword>
<feature type="compositionally biased region" description="Low complexity" evidence="10">
    <location>
        <begin position="624"/>
        <end position="633"/>
    </location>
</feature>
<evidence type="ECO:0000256" key="2">
    <source>
        <dbReference type="ARBA" id="ARBA00007025"/>
    </source>
</evidence>
<dbReference type="SMART" id="SM00490">
    <property type="entry name" value="HELICc"/>
    <property type="match status" value="1"/>
</dbReference>
<evidence type="ECO:0000256" key="3">
    <source>
        <dbReference type="ARBA" id="ARBA00022741"/>
    </source>
</evidence>
<evidence type="ECO:0000256" key="5">
    <source>
        <dbReference type="ARBA" id="ARBA00022806"/>
    </source>
</evidence>
<comment type="similarity">
    <text evidence="2">Belongs to the SNF2/RAD54 helicase family.</text>
</comment>
<feature type="region of interest" description="Disordered" evidence="10">
    <location>
        <begin position="513"/>
        <end position="552"/>
    </location>
</feature>
<feature type="region of interest" description="Disordered" evidence="10">
    <location>
        <begin position="476"/>
        <end position="498"/>
    </location>
</feature>
<evidence type="ECO:0000256" key="6">
    <source>
        <dbReference type="ARBA" id="ARBA00022840"/>
    </source>
</evidence>
<feature type="compositionally biased region" description="Basic and acidic residues" evidence="10">
    <location>
        <begin position="513"/>
        <end position="527"/>
    </location>
</feature>
<feature type="coiled-coil region" evidence="9">
    <location>
        <begin position="406"/>
        <end position="436"/>
    </location>
</feature>
<evidence type="ECO:0000256" key="10">
    <source>
        <dbReference type="SAM" id="MobiDB-lite"/>
    </source>
</evidence>
<feature type="compositionally biased region" description="Polar residues" evidence="10">
    <location>
        <begin position="591"/>
        <end position="611"/>
    </location>
</feature>
<evidence type="ECO:0000256" key="9">
    <source>
        <dbReference type="SAM" id="Coils"/>
    </source>
</evidence>
<dbReference type="InterPro" id="IPR056026">
    <property type="entry name" value="DUF7607"/>
</dbReference>
<comment type="caution">
    <text evidence="13">The sequence shown here is derived from an EMBL/GenBank/DDBJ whole genome shotgun (WGS) entry which is preliminary data.</text>
</comment>
<dbReference type="Pfam" id="PF00176">
    <property type="entry name" value="SNF2-rel_dom"/>
    <property type="match status" value="1"/>
</dbReference>
<feature type="region of interest" description="Disordered" evidence="10">
    <location>
        <begin position="1646"/>
        <end position="1705"/>
    </location>
</feature>
<evidence type="ECO:0000256" key="7">
    <source>
        <dbReference type="ARBA" id="ARBA00023125"/>
    </source>
</evidence>
<dbReference type="GO" id="GO:0003677">
    <property type="term" value="F:DNA binding"/>
    <property type="evidence" value="ECO:0007669"/>
    <property type="project" value="UniProtKB-KW"/>
</dbReference>
<feature type="domain" description="Helicase C-terminal" evidence="12">
    <location>
        <begin position="1352"/>
        <end position="1523"/>
    </location>
</feature>
<evidence type="ECO:0000256" key="1">
    <source>
        <dbReference type="ARBA" id="ARBA00004123"/>
    </source>
</evidence>
<reference evidence="13 14" key="1">
    <citation type="submission" date="2018-10" db="EMBL/GenBank/DDBJ databases">
        <title>Fifty Aureobasidium pullulans genomes reveal a recombining polyextremotolerant generalist.</title>
        <authorList>
            <person name="Gostincar C."/>
            <person name="Turk M."/>
            <person name="Zajc J."/>
            <person name="Gunde-Cimerman N."/>
        </authorList>
    </citation>
    <scope>NUCLEOTIDE SEQUENCE [LARGE SCALE GENOMIC DNA]</scope>
    <source>
        <strain evidence="13 14">EXF-3403</strain>
    </source>
</reference>
<dbReference type="Proteomes" id="UP000310039">
    <property type="component" value="Unassembled WGS sequence"/>
</dbReference>
<sequence length="1720" mass="191626">MHESDPYLWTSREAAEFLRGSQLSTLADQLLANDLNGRMLLEDVNLALLKEEFDILGLRERIGIMQVVRTLRSSSAGYVASTRPTALPSLLTPHTPRPSTPIEPTGARIRKGEDLVEDTGGRKRRRLTLVPFLDGDTQPGALDETPQPKAVDALDATELKHADTATDTPTGYLPDTKLSVDDLFYGNTNYGSEIQHAEDQDNNSDDNFTIFGSSQFPGNASFVSTRLKHFLRADPEPVLYHQHSALAIYPYPEHMIKDKDTRSVTVFESFHGQIKVIRERAQTLPFQKNEIIDTQVSPGEFSYLLTNHRGTDEILPAYGESECGSDSGQESSGDVDDSESGSDDDMAEEDSAIEAPNLSRELVLSLIDKVIDAQAQAWRANQQPKLDKSKANSVWRFVKGNKKTARALTEQAAKAIERLNARLERLKDNLADRTWDTEEEIKQSCLSLEPTVSDREYEEWRIRIWALKKEPPSALRHRKLFTKGQQGLPTGALDDQTSNDEMQDFVVEDDNFEDARESLSEDGHDSDADTQESPSPSAAKNEAASPINFDEDTTMTVDEDIAATADDSVPDALEIPADLEHDEEPRHQLDENASSRPSAETLEENVQTPKSNKFVANLQDDPDSPALPSLSPLFRSHRSTASKGRREVITISSSPTRPTATSEMLQPGALERPITGEPQEIVYSDNPDNDPLTEIMRWKYEDLEENEDRRRLLIKMIFNLKKETRDPLYPLFTGNMTTCLTKIRAALSAINKGREAFSGYNEEESKAMQHAARLYLCYVHSNHLLFSAPLEELASFGYEWPWEGDADGYADDLRRWHGFILKALQRVKKAYATGEVAVIEISDDEEDVPADINKDKPGHSSARKKTVAQDQGAVRKRANALERAALYESQKQNSQTTSFMAGEDGESIVPLYAPEDVDPSKWVHLNPDIAKRLKPHQIEGVKFMWREITAPVDEDGQGCLLAHTMGLGKTAQSLALLTAVAETAKDDEKRDALPSDLKKAKNRLRALILCPPSLLANWKQEIKMWCPKNLFNVYCLSSDLPGKALRLDELRNWRRHGGIMLCGYTMFARLINGKPTKLQPFTEEEQEAVEKILLEKPHIVVADEVHSIKSDISKSSLAAHKIKTHRRIGLTGSPMSNNTSEIFALIDWVAPKFLGNKVEFKAHYQEPIEAGTYLDSNKAEIRKSMTKLAALKRIISPKLNRADITVLKGSLKSKVEFVLTIPLTEPQKLGYAAYVREILRGKAGEEGSTISQVKLFGWLSILQLLCNHPVVFRRKLLEPITTGKKGKKATLTAADTEVVEDTLTAGSSTAPSSTAIAVSGTARLREGQSPANEEDAAYADVHISQYDINKAIVDALLEVVPDDDSIELSHKTLLVRKIMGLSIEAGDKVLIFSQSIPSLNFLDKMLTSMGLRYGRIQGDVAQEKREKVLKAMSNNKLDVLLISTRAGGLGLNIQQANRVIIFDYSFNPTWEEQAIGRSYRLGQTKPVFVYRFVAGGTFEFGLYDKQLFKTGLSSRVVDKKNPMRNANKKPAEWMKPPFDVPQQDINAEAGKDENVMDKIIASQRGGHDEFIRSIKTMETLMGESKDEALTAEEMQEVENEVLLAQTRKISGFENRTTLAPPPPPGFGPNEPLPYNLGMNFTLPGFGTPPSITQPGFRAGSQKRLNAQQQQQAVPAAHERHARQTLSSEPTDLTKSPPTPGENSYKILREVADPIWPRKLR</sequence>
<evidence type="ECO:0008006" key="15">
    <source>
        <dbReference type="Google" id="ProtNLM"/>
    </source>
</evidence>
<dbReference type="SUPFAM" id="SSF47769">
    <property type="entry name" value="SAM/Pointed domain"/>
    <property type="match status" value="1"/>
</dbReference>
<organism evidence="13 14">
    <name type="scientific">Aureobasidium pullulans</name>
    <name type="common">Black yeast</name>
    <name type="synonym">Pullularia pullulans</name>
    <dbReference type="NCBI Taxonomy" id="5580"/>
    <lineage>
        <taxon>Eukaryota</taxon>
        <taxon>Fungi</taxon>
        <taxon>Dikarya</taxon>
        <taxon>Ascomycota</taxon>
        <taxon>Pezizomycotina</taxon>
        <taxon>Dothideomycetes</taxon>
        <taxon>Dothideomycetidae</taxon>
        <taxon>Dothideales</taxon>
        <taxon>Saccotheciaceae</taxon>
        <taxon>Aureobasidium</taxon>
    </lineage>
</organism>
<dbReference type="EMBL" id="QZBT01000037">
    <property type="protein sequence ID" value="THZ85095.1"/>
    <property type="molecule type" value="Genomic_DNA"/>
</dbReference>
<dbReference type="PROSITE" id="PS51192">
    <property type="entry name" value="HELICASE_ATP_BIND_1"/>
    <property type="match status" value="1"/>
</dbReference>
<dbReference type="GO" id="GO:0004386">
    <property type="term" value="F:helicase activity"/>
    <property type="evidence" value="ECO:0007669"/>
    <property type="project" value="UniProtKB-KW"/>
</dbReference>
<dbReference type="InterPro" id="IPR044574">
    <property type="entry name" value="ARIP4-like"/>
</dbReference>
<feature type="compositionally biased region" description="Polar residues" evidence="10">
    <location>
        <begin position="650"/>
        <end position="664"/>
    </location>
</feature>
<dbReference type="InterPro" id="IPR013761">
    <property type="entry name" value="SAM/pointed_sf"/>
</dbReference>
<dbReference type="InterPro" id="IPR001650">
    <property type="entry name" value="Helicase_C-like"/>
</dbReference>
<dbReference type="PROSITE" id="PS51194">
    <property type="entry name" value="HELICASE_CTER"/>
    <property type="match status" value="1"/>
</dbReference>
<feature type="compositionally biased region" description="Low complexity" evidence="10">
    <location>
        <begin position="1666"/>
        <end position="1675"/>
    </location>
</feature>
<gene>
    <name evidence="13" type="ORF">D6C84_03604</name>
</gene>
<evidence type="ECO:0000313" key="14">
    <source>
        <dbReference type="Proteomes" id="UP000310039"/>
    </source>
</evidence>
<keyword evidence="5" id="KW-0347">Helicase</keyword>
<dbReference type="SUPFAM" id="SSF52540">
    <property type="entry name" value="P-loop containing nucleoside triphosphate hydrolases"/>
    <property type="match status" value="2"/>
</dbReference>
<evidence type="ECO:0000259" key="11">
    <source>
        <dbReference type="PROSITE" id="PS51192"/>
    </source>
</evidence>